<keyword evidence="3" id="KW-1185">Reference proteome</keyword>
<evidence type="ECO:0000313" key="2">
    <source>
        <dbReference type="EMBL" id="TRM61301.1"/>
    </source>
</evidence>
<sequence length="388" mass="44013">MTHPANTATCIISGAAENLRQCHLITESADEGELHIARKEWIFGIPRGSISYYTQSRENIIIFREDICKMYTRGEFVLAPTFKTYIDTMAFVQRAGTTDRKNDDESPRRPLTALISPECRYRYVFIPFTDAARALQQEFRMQPQTDEDLNGGWLPRPRRPLLEGSNAYPVVECHAHPFSVATLAETVFRLRPSTEITAQWLVCSDRIVDLWRCKKHPPPQWFVDAPKFGEDDTDLSTTEASGYDPLLSESKCEPGLVRLTRETDAAALAADPRTKVTNWFGKADLKAKPIEEELHRSPVKLRRSSRLAARAGPYASSSPERCASPPPEEWVPPSPPRRAPWPSARGRDPIRYPPAWEKRNGRFPTSNFSSNDWAYFQYGVALAARTNE</sequence>
<proteinExistence type="predicted"/>
<comment type="caution">
    <text evidence="2">The sequence shown here is derived from an EMBL/GenBank/DDBJ whole genome shotgun (WGS) entry which is preliminary data.</text>
</comment>
<organism evidence="2 3">
    <name type="scientific">Schizophyllum amplum</name>
    <dbReference type="NCBI Taxonomy" id="97359"/>
    <lineage>
        <taxon>Eukaryota</taxon>
        <taxon>Fungi</taxon>
        <taxon>Dikarya</taxon>
        <taxon>Basidiomycota</taxon>
        <taxon>Agaricomycotina</taxon>
        <taxon>Agaricomycetes</taxon>
        <taxon>Agaricomycetidae</taxon>
        <taxon>Agaricales</taxon>
        <taxon>Schizophyllaceae</taxon>
        <taxon>Schizophyllum</taxon>
    </lineage>
</organism>
<evidence type="ECO:0000256" key="1">
    <source>
        <dbReference type="SAM" id="MobiDB-lite"/>
    </source>
</evidence>
<accession>A0A550C920</accession>
<evidence type="ECO:0000313" key="3">
    <source>
        <dbReference type="Proteomes" id="UP000320762"/>
    </source>
</evidence>
<dbReference type="Proteomes" id="UP000320762">
    <property type="component" value="Unassembled WGS sequence"/>
</dbReference>
<dbReference type="EMBL" id="VDMD01000017">
    <property type="protein sequence ID" value="TRM61301.1"/>
    <property type="molecule type" value="Genomic_DNA"/>
</dbReference>
<feature type="compositionally biased region" description="Basic and acidic residues" evidence="1">
    <location>
        <begin position="345"/>
        <end position="360"/>
    </location>
</feature>
<reference evidence="2 3" key="1">
    <citation type="journal article" date="2019" name="New Phytol.">
        <title>Comparative genomics reveals unique wood-decay strategies and fruiting body development in the Schizophyllaceae.</title>
        <authorList>
            <person name="Almasi E."/>
            <person name="Sahu N."/>
            <person name="Krizsan K."/>
            <person name="Balint B."/>
            <person name="Kovacs G.M."/>
            <person name="Kiss B."/>
            <person name="Cseklye J."/>
            <person name="Drula E."/>
            <person name="Henrissat B."/>
            <person name="Nagy I."/>
            <person name="Chovatia M."/>
            <person name="Adam C."/>
            <person name="LaButti K."/>
            <person name="Lipzen A."/>
            <person name="Riley R."/>
            <person name="Grigoriev I.V."/>
            <person name="Nagy L.G."/>
        </authorList>
    </citation>
    <scope>NUCLEOTIDE SEQUENCE [LARGE SCALE GENOMIC DNA]</scope>
    <source>
        <strain evidence="2 3">NL-1724</strain>
    </source>
</reference>
<dbReference type="AlphaFoldDB" id="A0A550C920"/>
<feature type="compositionally biased region" description="Pro residues" evidence="1">
    <location>
        <begin position="324"/>
        <end position="339"/>
    </location>
</feature>
<feature type="region of interest" description="Disordered" evidence="1">
    <location>
        <begin position="296"/>
        <end position="363"/>
    </location>
</feature>
<gene>
    <name evidence="2" type="ORF">BD626DRAFT_460053</name>
</gene>
<protein>
    <submittedName>
        <fullName evidence="2">Uncharacterized protein</fullName>
    </submittedName>
</protein>
<name>A0A550C920_9AGAR</name>